<feature type="non-terminal residue" evidence="1">
    <location>
        <position position="280"/>
    </location>
</feature>
<name>A0A382W312_9ZZZZ</name>
<reference evidence="1" key="1">
    <citation type="submission" date="2018-05" db="EMBL/GenBank/DDBJ databases">
        <authorList>
            <person name="Lanie J.A."/>
            <person name="Ng W.-L."/>
            <person name="Kazmierczak K.M."/>
            <person name="Andrzejewski T.M."/>
            <person name="Davidsen T.M."/>
            <person name="Wayne K.J."/>
            <person name="Tettelin H."/>
            <person name="Glass J.I."/>
            <person name="Rusch D."/>
            <person name="Podicherti R."/>
            <person name="Tsui H.-C.T."/>
            <person name="Winkler M.E."/>
        </authorList>
    </citation>
    <scope>NUCLEOTIDE SEQUENCE</scope>
</reference>
<accession>A0A382W312</accession>
<protein>
    <submittedName>
        <fullName evidence="1">Uncharacterized protein</fullName>
    </submittedName>
</protein>
<dbReference type="EMBL" id="UINC01156621">
    <property type="protein sequence ID" value="SVD53143.1"/>
    <property type="molecule type" value="Genomic_DNA"/>
</dbReference>
<dbReference type="AlphaFoldDB" id="A0A382W312"/>
<evidence type="ECO:0000313" key="1">
    <source>
        <dbReference type="EMBL" id="SVD53143.1"/>
    </source>
</evidence>
<proteinExistence type="predicted"/>
<gene>
    <name evidence="1" type="ORF">METZ01_LOCUS405997</name>
</gene>
<sequence>MAQAFVMIGPMATNRLTALGIDLNYWDDLGGPKERKNFYRWNMPSLTYSFDATFINYFGLEGRFAINEAMEVINDFFSNEDYDGVSSLDLAEHGFLGNYNTTWINTTAQNQGILDIKSLTVGLLVNQLGLGNPHRYAFSIHDATTNQASTIINFRVRLRNFDPITENPTDMINNVKYSYRLVHDGTNSPGVGNAPFIMPTFADMEEFTTDTSGNAWTAVASIADAFYGNSLVYWTDKPTLYDFGVYYNGLNAMGGKYEPRHTMTYDDAGGLRYLYRTNNF</sequence>
<organism evidence="1">
    <name type="scientific">marine metagenome</name>
    <dbReference type="NCBI Taxonomy" id="408172"/>
    <lineage>
        <taxon>unclassified sequences</taxon>
        <taxon>metagenomes</taxon>
        <taxon>ecological metagenomes</taxon>
    </lineage>
</organism>